<dbReference type="Proteomes" id="UP000549394">
    <property type="component" value="Unassembled WGS sequence"/>
</dbReference>
<proteinExistence type="predicted"/>
<feature type="region of interest" description="Disordered" evidence="1">
    <location>
        <begin position="30"/>
        <end position="72"/>
    </location>
</feature>
<feature type="compositionally biased region" description="Polar residues" evidence="1">
    <location>
        <begin position="54"/>
        <end position="65"/>
    </location>
</feature>
<dbReference type="AlphaFoldDB" id="A0A7I8VEG2"/>
<evidence type="ECO:0000313" key="3">
    <source>
        <dbReference type="EMBL" id="CAD5114110.1"/>
    </source>
</evidence>
<keyword evidence="4" id="KW-1185">Reference proteome</keyword>
<accession>A0A7I8VEG2</accession>
<organism evidence="3 4">
    <name type="scientific">Dimorphilus gyrociliatus</name>
    <dbReference type="NCBI Taxonomy" id="2664684"/>
    <lineage>
        <taxon>Eukaryota</taxon>
        <taxon>Metazoa</taxon>
        <taxon>Spiralia</taxon>
        <taxon>Lophotrochozoa</taxon>
        <taxon>Annelida</taxon>
        <taxon>Polychaeta</taxon>
        <taxon>Polychaeta incertae sedis</taxon>
        <taxon>Dinophilidae</taxon>
        <taxon>Dimorphilus</taxon>
    </lineage>
</organism>
<dbReference type="EMBL" id="CAJFCJ010000005">
    <property type="protein sequence ID" value="CAD5114110.1"/>
    <property type="molecule type" value="Genomic_DNA"/>
</dbReference>
<evidence type="ECO:0000256" key="1">
    <source>
        <dbReference type="SAM" id="MobiDB-lite"/>
    </source>
</evidence>
<reference evidence="3 4" key="1">
    <citation type="submission" date="2020-08" db="EMBL/GenBank/DDBJ databases">
        <authorList>
            <person name="Hejnol A."/>
        </authorList>
    </citation>
    <scope>NUCLEOTIDE SEQUENCE [LARGE SCALE GENOMIC DNA]</scope>
</reference>
<sequence>MGKCPVHEAAASRRAAGVCVEALGVSPREAASGADLGGNLVNIPEPGHRDRPSQADQRGNATEPRNANIGPGKSSLFFVRVLTAYHGIGLPGDMDV</sequence>
<evidence type="ECO:0000313" key="4">
    <source>
        <dbReference type="Proteomes" id="UP000549394"/>
    </source>
</evidence>
<evidence type="ECO:0000313" key="2">
    <source>
        <dbReference type="EMBL" id="CAD5114107.1"/>
    </source>
</evidence>
<comment type="caution">
    <text evidence="3">The sequence shown here is derived from an EMBL/GenBank/DDBJ whole genome shotgun (WGS) entry which is preliminary data.</text>
</comment>
<name>A0A7I8VEG2_9ANNE</name>
<protein>
    <submittedName>
        <fullName evidence="2">DgyrCDS3253</fullName>
    </submittedName>
    <submittedName>
        <fullName evidence="3">DgyrCDS3255</fullName>
    </submittedName>
</protein>
<gene>
    <name evidence="2" type="ORF">DGYR_LOCUS2995</name>
    <name evidence="3" type="ORF">DGYR_LOCUS2998</name>
</gene>
<dbReference type="EMBL" id="CAJFCJ010000005">
    <property type="protein sequence ID" value="CAD5114107.1"/>
    <property type="molecule type" value="Genomic_DNA"/>
</dbReference>